<keyword evidence="4" id="KW-1185">Reference proteome</keyword>
<evidence type="ECO:0000313" key="3">
    <source>
        <dbReference type="EMBL" id="KAG0247170.1"/>
    </source>
</evidence>
<evidence type="ECO:0000259" key="2">
    <source>
        <dbReference type="Pfam" id="PF00534"/>
    </source>
</evidence>
<dbReference type="InterPro" id="IPR001296">
    <property type="entry name" value="Glyco_trans_1"/>
</dbReference>
<dbReference type="EMBL" id="JAAAIL010004947">
    <property type="protein sequence ID" value="KAG0247170.1"/>
    <property type="molecule type" value="Genomic_DNA"/>
</dbReference>
<dbReference type="AlphaFoldDB" id="A0AAD4GZV6"/>
<name>A0AAD4GZV6_9FUNG</name>
<dbReference type="GO" id="GO:0006487">
    <property type="term" value="P:protein N-linked glycosylation"/>
    <property type="evidence" value="ECO:0007669"/>
    <property type="project" value="TreeGrafter"/>
</dbReference>
<feature type="domain" description="Glycosyl transferase family 1" evidence="2">
    <location>
        <begin position="21"/>
        <end position="94"/>
    </location>
</feature>
<dbReference type="PANTHER" id="PTHR45919:SF1">
    <property type="entry name" value="GDP-MAN:MAN(3)GLCNAC(2)-PP-DOL ALPHA-1,2-MANNOSYLTRANSFERASE"/>
    <property type="match status" value="1"/>
</dbReference>
<dbReference type="Pfam" id="PF00534">
    <property type="entry name" value="Glycos_transf_1"/>
    <property type="match status" value="1"/>
</dbReference>
<organism evidence="3 4">
    <name type="scientific">Linnemannia exigua</name>
    <dbReference type="NCBI Taxonomy" id="604196"/>
    <lineage>
        <taxon>Eukaryota</taxon>
        <taxon>Fungi</taxon>
        <taxon>Fungi incertae sedis</taxon>
        <taxon>Mucoromycota</taxon>
        <taxon>Mortierellomycotina</taxon>
        <taxon>Mortierellomycetes</taxon>
        <taxon>Mortierellales</taxon>
        <taxon>Mortierellaceae</taxon>
        <taxon>Linnemannia</taxon>
    </lineage>
</organism>
<dbReference type="GO" id="GO:0004377">
    <property type="term" value="F:GDP-Man:Man(3)GlcNAc(2)-PP-Dol alpha-1,2-mannosyltransferase activity"/>
    <property type="evidence" value="ECO:0007669"/>
    <property type="project" value="InterPro"/>
</dbReference>
<keyword evidence="1" id="KW-0328">Glycosyltransferase</keyword>
<proteinExistence type="predicted"/>
<keyword evidence="1" id="KW-0808">Transferase</keyword>
<evidence type="ECO:0000256" key="1">
    <source>
        <dbReference type="ARBA" id="ARBA00022676"/>
    </source>
</evidence>
<protein>
    <submittedName>
        <fullName evidence="3">Asparagine-linked glycosylation protein</fullName>
    </submittedName>
</protein>
<reference evidence="3" key="1">
    <citation type="journal article" date="2020" name="Fungal Divers.">
        <title>Resolving the Mortierellaceae phylogeny through synthesis of multi-gene phylogenetics and phylogenomics.</title>
        <authorList>
            <person name="Vandepol N."/>
            <person name="Liber J."/>
            <person name="Desiro A."/>
            <person name="Na H."/>
            <person name="Kennedy M."/>
            <person name="Barry K."/>
            <person name="Grigoriev I.V."/>
            <person name="Miller A.N."/>
            <person name="O'Donnell K."/>
            <person name="Stajich J.E."/>
            <person name="Bonito G."/>
        </authorList>
    </citation>
    <scope>NUCLEOTIDE SEQUENCE</scope>
    <source>
        <strain evidence="3">NRRL 28262</strain>
    </source>
</reference>
<dbReference type="Gene3D" id="3.40.50.2000">
    <property type="entry name" value="Glycogen Phosphorylase B"/>
    <property type="match status" value="1"/>
</dbReference>
<dbReference type="Proteomes" id="UP001194580">
    <property type="component" value="Unassembled WGS sequence"/>
</dbReference>
<dbReference type="InterPro" id="IPR038013">
    <property type="entry name" value="ALG11"/>
</dbReference>
<dbReference type="SUPFAM" id="SSF53756">
    <property type="entry name" value="UDP-Glycosyltransferase/glycogen phosphorylase"/>
    <property type="match status" value="1"/>
</dbReference>
<sequence>MAQLLKDHPEYRQKAGSENPKAVQLVMVGSARNESDNNRIKQLREKAHELGITDNVTFVINAPFGELQAWLARSKIGIHAMLDEHFGIGVVEYM</sequence>
<comment type="caution">
    <text evidence="3">The sequence shown here is derived from an EMBL/GenBank/DDBJ whole genome shotgun (WGS) entry which is preliminary data.</text>
</comment>
<gene>
    <name evidence="3" type="primary">ALG11_3</name>
    <name evidence="3" type="ORF">BGZ95_008939</name>
</gene>
<dbReference type="PANTHER" id="PTHR45919">
    <property type="entry name" value="GDP-MAN:MAN(3)GLCNAC(2)-PP-DOL ALPHA-1,2-MANNOSYLTRANSFERASE"/>
    <property type="match status" value="1"/>
</dbReference>
<dbReference type="GO" id="GO:0005789">
    <property type="term" value="C:endoplasmic reticulum membrane"/>
    <property type="evidence" value="ECO:0007669"/>
    <property type="project" value="TreeGrafter"/>
</dbReference>
<accession>A0AAD4GZV6</accession>
<feature type="non-terminal residue" evidence="3">
    <location>
        <position position="94"/>
    </location>
</feature>
<evidence type="ECO:0000313" key="4">
    <source>
        <dbReference type="Proteomes" id="UP001194580"/>
    </source>
</evidence>